<evidence type="ECO:0000313" key="2">
    <source>
        <dbReference type="EMBL" id="HIS82708.1"/>
    </source>
</evidence>
<keyword evidence="1" id="KW-1133">Transmembrane helix</keyword>
<accession>A0A9D1FVI5</accession>
<dbReference type="Proteomes" id="UP000824139">
    <property type="component" value="Unassembled WGS sequence"/>
</dbReference>
<proteinExistence type="predicted"/>
<reference evidence="2" key="1">
    <citation type="submission" date="2020-10" db="EMBL/GenBank/DDBJ databases">
        <authorList>
            <person name="Gilroy R."/>
        </authorList>
    </citation>
    <scope>NUCLEOTIDE SEQUENCE</scope>
    <source>
        <strain evidence="2">CHK152-2994</strain>
    </source>
</reference>
<keyword evidence="1" id="KW-0812">Transmembrane</keyword>
<reference evidence="2" key="2">
    <citation type="journal article" date="2021" name="PeerJ">
        <title>Extensive microbial diversity within the chicken gut microbiome revealed by metagenomics and culture.</title>
        <authorList>
            <person name="Gilroy R."/>
            <person name="Ravi A."/>
            <person name="Getino M."/>
            <person name="Pursley I."/>
            <person name="Horton D.L."/>
            <person name="Alikhan N.F."/>
            <person name="Baker D."/>
            <person name="Gharbi K."/>
            <person name="Hall N."/>
            <person name="Watson M."/>
            <person name="Adriaenssens E.M."/>
            <person name="Foster-Nyarko E."/>
            <person name="Jarju S."/>
            <person name="Secka A."/>
            <person name="Antonio M."/>
            <person name="Oren A."/>
            <person name="Chaudhuri R.R."/>
            <person name="La Ragione R."/>
            <person name="Hildebrand F."/>
            <person name="Pallen M.J."/>
        </authorList>
    </citation>
    <scope>NUCLEOTIDE SEQUENCE</scope>
    <source>
        <strain evidence="2">CHK152-2994</strain>
    </source>
</reference>
<evidence type="ECO:0000256" key="1">
    <source>
        <dbReference type="SAM" id="Phobius"/>
    </source>
</evidence>
<organism evidence="2 3">
    <name type="scientific">Candidatus Scatenecus faecavium</name>
    <dbReference type="NCBI Taxonomy" id="2840915"/>
    <lineage>
        <taxon>Bacteria</taxon>
        <taxon>Candidatus Scatenecus</taxon>
    </lineage>
</organism>
<name>A0A9D1FVI5_9BACT</name>
<sequence length="207" mass="24776">MLEIAILLFLIVLMVSWFIYIFCKRVIYKLNKRVLPRNLAIVKNGPYMAKFEELTVEEIRQKLILPMFMILGYNTYDMREFQSFIGRADFLPDYVVKKWDHSKLAKNALSVKYIPFKEDAVDYSNNTYDEKYGAKLSVLMDKLYFKSEYYVLTNGCIYLFFNKNTNPDSRRFEFAFNLKSYSKQDTARLAYYTKQYLFLELSDVYRA</sequence>
<protein>
    <submittedName>
        <fullName evidence="2">Uncharacterized protein</fullName>
    </submittedName>
</protein>
<feature type="transmembrane region" description="Helical" evidence="1">
    <location>
        <begin position="6"/>
        <end position="23"/>
    </location>
</feature>
<dbReference type="AlphaFoldDB" id="A0A9D1FVI5"/>
<evidence type="ECO:0000313" key="3">
    <source>
        <dbReference type="Proteomes" id="UP000824139"/>
    </source>
</evidence>
<comment type="caution">
    <text evidence="2">The sequence shown here is derived from an EMBL/GenBank/DDBJ whole genome shotgun (WGS) entry which is preliminary data.</text>
</comment>
<dbReference type="EMBL" id="DVJO01000081">
    <property type="protein sequence ID" value="HIS82708.1"/>
    <property type="molecule type" value="Genomic_DNA"/>
</dbReference>
<gene>
    <name evidence="2" type="ORF">IAD41_03785</name>
</gene>
<keyword evidence="1" id="KW-0472">Membrane</keyword>